<dbReference type="PANTHER" id="PTHR43333:SF1">
    <property type="entry name" value="D-ISOMER SPECIFIC 2-HYDROXYACID DEHYDROGENASE NAD-BINDING DOMAIN-CONTAINING PROTEIN"/>
    <property type="match status" value="1"/>
</dbReference>
<dbReference type="PANTHER" id="PTHR43333">
    <property type="entry name" value="2-HACID_DH_C DOMAIN-CONTAINING PROTEIN"/>
    <property type="match status" value="1"/>
</dbReference>
<dbReference type="CDD" id="cd12166">
    <property type="entry name" value="2-Hacid_dh_7"/>
    <property type="match status" value="1"/>
</dbReference>
<evidence type="ECO:0000256" key="1">
    <source>
        <dbReference type="ARBA" id="ARBA00023002"/>
    </source>
</evidence>
<dbReference type="GO" id="GO:0016491">
    <property type="term" value="F:oxidoreductase activity"/>
    <property type="evidence" value="ECO:0007669"/>
    <property type="project" value="UniProtKB-KW"/>
</dbReference>
<dbReference type="OrthoDB" id="4324715at2"/>
<dbReference type="Proteomes" id="UP000239203">
    <property type="component" value="Unassembled WGS sequence"/>
</dbReference>
<proteinExistence type="predicted"/>
<dbReference type="SUPFAM" id="SSF52283">
    <property type="entry name" value="Formate/glycerate dehydrogenase catalytic domain-like"/>
    <property type="match status" value="1"/>
</dbReference>
<reference evidence="4 5" key="1">
    <citation type="submission" date="2018-02" db="EMBL/GenBank/DDBJ databases">
        <title>Genomic Encyclopedia of Archaeal and Bacterial Type Strains, Phase II (KMG-II): from individual species to whole genera.</title>
        <authorList>
            <person name="Goeker M."/>
        </authorList>
    </citation>
    <scope>NUCLEOTIDE SEQUENCE [LARGE SCALE GENOMIC DNA]</scope>
    <source>
        <strain evidence="4 5">YU 961-1</strain>
    </source>
</reference>
<keyword evidence="5" id="KW-1185">Reference proteome</keyword>
<organism evidence="4 5">
    <name type="scientific">Actinokineospora auranticolor</name>
    <dbReference type="NCBI Taxonomy" id="155976"/>
    <lineage>
        <taxon>Bacteria</taxon>
        <taxon>Bacillati</taxon>
        <taxon>Actinomycetota</taxon>
        <taxon>Actinomycetes</taxon>
        <taxon>Pseudonocardiales</taxon>
        <taxon>Pseudonocardiaceae</taxon>
        <taxon>Actinokineospora</taxon>
    </lineage>
</organism>
<evidence type="ECO:0000256" key="2">
    <source>
        <dbReference type="ARBA" id="ARBA00023027"/>
    </source>
</evidence>
<dbReference type="EMBL" id="PTIX01000020">
    <property type="protein sequence ID" value="PPK64303.1"/>
    <property type="molecule type" value="Genomic_DNA"/>
</dbReference>
<feature type="domain" description="D-isomer specific 2-hydroxyacid dehydrogenase NAD-binding" evidence="3">
    <location>
        <begin position="102"/>
        <end position="268"/>
    </location>
</feature>
<protein>
    <submittedName>
        <fullName evidence="4">Phosphoglycerate dehydrogenase-like enzyme</fullName>
    </submittedName>
</protein>
<dbReference type="RefSeq" id="WP_104481979.1">
    <property type="nucleotide sequence ID" value="NZ_CP154825.1"/>
</dbReference>
<dbReference type="Gene3D" id="3.40.50.720">
    <property type="entry name" value="NAD(P)-binding Rossmann-like Domain"/>
    <property type="match status" value="2"/>
</dbReference>
<accession>A0A2S6GGG9</accession>
<name>A0A2S6GGG9_9PSEU</name>
<dbReference type="InterPro" id="IPR006140">
    <property type="entry name" value="D-isomer_DH_NAD-bd"/>
</dbReference>
<gene>
    <name evidence="4" type="ORF">CLV40_12024</name>
</gene>
<dbReference type="SUPFAM" id="SSF51735">
    <property type="entry name" value="NAD(P)-binding Rossmann-fold domains"/>
    <property type="match status" value="1"/>
</dbReference>
<dbReference type="AlphaFoldDB" id="A0A2S6GGG9"/>
<evidence type="ECO:0000259" key="3">
    <source>
        <dbReference type="Pfam" id="PF02826"/>
    </source>
</evidence>
<dbReference type="GO" id="GO:0051287">
    <property type="term" value="F:NAD binding"/>
    <property type="evidence" value="ECO:0007669"/>
    <property type="project" value="InterPro"/>
</dbReference>
<dbReference type="Pfam" id="PF02826">
    <property type="entry name" value="2-Hacid_dh_C"/>
    <property type="match status" value="1"/>
</dbReference>
<keyword evidence="2" id="KW-0520">NAD</keyword>
<comment type="caution">
    <text evidence="4">The sequence shown here is derived from an EMBL/GenBank/DDBJ whole genome shotgun (WGS) entry which is preliminary data.</text>
</comment>
<sequence>MIVTVLVPDEYGVSALGAVDGVRAVRYDSLDDLPPEAAEAEVLVPGFLSPGQADVLDALPKLRLVQLLTAGAEAWIGRLPDHVMLSTCSGAHGGSTAEWAVTALLAVFRRIREFEDDRRAESWDSRRTETLQAKRVLVVGAGDLGRQLHRRLVAFDAEVTMVATKARDGVRGLDELPALLPEHDVVVLMVPMTPATRGLVDADFLARMPDRAVLVNAARGPVVDTDALVAELRSGRLRAALDVTDPEPLPPGHPLWSAPNLLLTPHVAGNCTGVQQRAYRIVAEQIARFAAGREPEFLVRGDY</sequence>
<dbReference type="InterPro" id="IPR036291">
    <property type="entry name" value="NAD(P)-bd_dom_sf"/>
</dbReference>
<evidence type="ECO:0000313" key="4">
    <source>
        <dbReference type="EMBL" id="PPK64303.1"/>
    </source>
</evidence>
<keyword evidence="1" id="KW-0560">Oxidoreductase</keyword>
<evidence type="ECO:0000313" key="5">
    <source>
        <dbReference type="Proteomes" id="UP000239203"/>
    </source>
</evidence>